<evidence type="ECO:0000313" key="2">
    <source>
        <dbReference type="Proteomes" id="UP000701698"/>
    </source>
</evidence>
<evidence type="ECO:0000313" key="1">
    <source>
        <dbReference type="EMBL" id="MCA9389995.1"/>
    </source>
</evidence>
<proteinExistence type="predicted"/>
<accession>A0A955RQ11</accession>
<comment type="caution">
    <text evidence="1">The sequence shown here is derived from an EMBL/GenBank/DDBJ whole genome shotgun (WGS) entry which is preliminary data.</text>
</comment>
<reference evidence="1" key="1">
    <citation type="submission" date="2020-04" db="EMBL/GenBank/DDBJ databases">
        <authorList>
            <person name="Zhang T."/>
        </authorList>
    </citation>
    <scope>NUCLEOTIDE SEQUENCE</scope>
    <source>
        <strain evidence="1">HKST-UBA01</strain>
    </source>
</reference>
<organism evidence="1 2">
    <name type="scientific">candidate division WWE3 bacterium</name>
    <dbReference type="NCBI Taxonomy" id="2053526"/>
    <lineage>
        <taxon>Bacteria</taxon>
        <taxon>Katanobacteria</taxon>
    </lineage>
</organism>
<name>A0A955RQ11_UNCKA</name>
<dbReference type="EMBL" id="JAGQKX010000018">
    <property type="protein sequence ID" value="MCA9389995.1"/>
    <property type="molecule type" value="Genomic_DNA"/>
</dbReference>
<sequence length="318" mass="37087">MMTKRVPTVWWRIPRVVVMAQTDTHSGKFPLSMELIHDGVDQFSINFELLVEKETKTVLQWDFQVPHHCWDPSHLYRIMMAVCRVKQLDEQFLEVANMAMHYEFSIDEIPEWFVQLIGAEEILRLRSAAPPSAIITRLAWAIKHRQCRPSTMTYLLEKTNLSWNKAWSKIGILSPKEAHALLVKRAKLVAQYQDRLDQYLTQVSGLPFADSDHEQALYGALTLVAEKGKYIPEKLFIPMVIAVAHFQVLLDDLDEDTAIELAASRTAGWMSQFLRMFLWWKFDYREAFQAISHLLEYWDVIPRETILIYPPYSSVSFP</sequence>
<dbReference type="AlphaFoldDB" id="A0A955RQ11"/>
<reference evidence="1" key="2">
    <citation type="journal article" date="2021" name="Microbiome">
        <title>Successional dynamics and alternative stable states in a saline activated sludge microbial community over 9 years.</title>
        <authorList>
            <person name="Wang Y."/>
            <person name="Ye J."/>
            <person name="Ju F."/>
            <person name="Liu L."/>
            <person name="Boyd J.A."/>
            <person name="Deng Y."/>
            <person name="Parks D.H."/>
            <person name="Jiang X."/>
            <person name="Yin X."/>
            <person name="Woodcroft B.J."/>
            <person name="Tyson G.W."/>
            <person name="Hugenholtz P."/>
            <person name="Polz M.F."/>
            <person name="Zhang T."/>
        </authorList>
    </citation>
    <scope>NUCLEOTIDE SEQUENCE</scope>
    <source>
        <strain evidence="1">HKST-UBA01</strain>
    </source>
</reference>
<gene>
    <name evidence="1" type="ORF">KC571_01215</name>
</gene>
<protein>
    <submittedName>
        <fullName evidence="1">Uncharacterized protein</fullName>
    </submittedName>
</protein>
<dbReference type="Proteomes" id="UP000701698">
    <property type="component" value="Unassembled WGS sequence"/>
</dbReference>